<accession>A0A8S5UBQ7</accession>
<reference evidence="1" key="1">
    <citation type="journal article" date="2021" name="Proc. Natl. Acad. Sci. U.S.A.">
        <title>A Catalog of Tens of Thousands of Viruses from Human Metagenomes Reveals Hidden Associations with Chronic Diseases.</title>
        <authorList>
            <person name="Tisza M.J."/>
            <person name="Buck C.B."/>
        </authorList>
    </citation>
    <scope>NUCLEOTIDE SEQUENCE</scope>
    <source>
        <strain evidence="1">CtZkC8</strain>
    </source>
</reference>
<proteinExistence type="predicted"/>
<name>A0A8S5UBQ7_9CAUD</name>
<sequence>MKKLTTFLCSMAFALSGVCLAVSKSGPPPLPGNMVVHAEPMKPIPAPFFLNQSNTEKEAKKDTVFTQVVKHDTVQVTNTKFKYVVKVRTEAKAETPYLPAFSITIPKGSWETSHDSTNVVSE</sequence>
<evidence type="ECO:0000313" key="1">
    <source>
        <dbReference type="EMBL" id="DAF91904.1"/>
    </source>
</evidence>
<protein>
    <submittedName>
        <fullName evidence="1">Uncharacterized protein</fullName>
    </submittedName>
</protein>
<organism evidence="1">
    <name type="scientific">Podoviridae sp. ctZkC8</name>
    <dbReference type="NCBI Taxonomy" id="2825259"/>
    <lineage>
        <taxon>Viruses</taxon>
        <taxon>Duplodnaviria</taxon>
        <taxon>Heunggongvirae</taxon>
        <taxon>Uroviricota</taxon>
        <taxon>Caudoviricetes</taxon>
    </lineage>
</organism>
<dbReference type="EMBL" id="BK016062">
    <property type="protein sequence ID" value="DAF91904.1"/>
    <property type="molecule type" value="Genomic_DNA"/>
</dbReference>